<dbReference type="SUPFAM" id="SSF46934">
    <property type="entry name" value="UBA-like"/>
    <property type="match status" value="1"/>
</dbReference>
<organism evidence="3 4">
    <name type="scientific">Cylindrotheca closterium</name>
    <dbReference type="NCBI Taxonomy" id="2856"/>
    <lineage>
        <taxon>Eukaryota</taxon>
        <taxon>Sar</taxon>
        <taxon>Stramenopiles</taxon>
        <taxon>Ochrophyta</taxon>
        <taxon>Bacillariophyta</taxon>
        <taxon>Bacillariophyceae</taxon>
        <taxon>Bacillariophycidae</taxon>
        <taxon>Bacillariales</taxon>
        <taxon>Bacillariaceae</taxon>
        <taxon>Cylindrotheca</taxon>
    </lineage>
</organism>
<evidence type="ECO:0000313" key="3">
    <source>
        <dbReference type="EMBL" id="CAJ1903301.1"/>
    </source>
</evidence>
<dbReference type="EMBL" id="CAKOGP040000001">
    <property type="protein sequence ID" value="CAJ1903301.1"/>
    <property type="molecule type" value="Genomic_DNA"/>
</dbReference>
<evidence type="ECO:0000256" key="1">
    <source>
        <dbReference type="SAM" id="MobiDB-lite"/>
    </source>
</evidence>
<sequence length="426" mass="46592">MFRRLADRVFNSSTEQQNVNTLKNMGFSEADARNALQQTDGNLEQAANILLARGPSTQHNSSSAPARDANRQQVEDDELQRALQASMMTTSTTTPQLASRNALPKPAPKRKPKTAAATNAGKAALTRANTPPNSAHSSRSSSPAISSHPNVKVPTKLSNKSKEEQILRTADRLKSSPSALDTLYKTLKTLQSNPTHPKFRRIDQTTAGYQKSLANAPGAEDLLLAMNYRKSNGHILTLELADPATLYLGISALEQTRLTPEYLYGKSLQQFHKELRQAFHSADNSAQEAIARSQHMSKLPTEPTMGGAWIFVNFEGLEQDSQYKLKRKFDADDTLGDALHWIAGNGTEILTKLQSGEWELVDGNRHPPACLDVSNASSRTLQYIGCWPSGKLIIRPKSSTNDGMDAQQESQQPSHARGLGAAPMLD</sequence>
<feature type="domain" description="UBA" evidence="2">
    <location>
        <begin position="13"/>
        <end position="53"/>
    </location>
</feature>
<dbReference type="CDD" id="cd09212">
    <property type="entry name" value="PUB"/>
    <property type="match status" value="1"/>
</dbReference>
<feature type="region of interest" description="Disordered" evidence="1">
    <location>
        <begin position="397"/>
        <end position="426"/>
    </location>
</feature>
<protein>
    <recommendedName>
        <fullName evidence="2">UBA domain-containing protein</fullName>
    </recommendedName>
</protein>
<dbReference type="CDD" id="cd14297">
    <property type="entry name" value="UBA2_spUBP14_like"/>
    <property type="match status" value="1"/>
</dbReference>
<comment type="caution">
    <text evidence="3">The sequence shown here is derived from an EMBL/GenBank/DDBJ whole genome shotgun (WGS) entry which is preliminary data.</text>
</comment>
<dbReference type="PROSITE" id="PS50030">
    <property type="entry name" value="UBA"/>
    <property type="match status" value="1"/>
</dbReference>
<evidence type="ECO:0000259" key="2">
    <source>
        <dbReference type="PROSITE" id="PS50030"/>
    </source>
</evidence>
<feature type="compositionally biased region" description="Polar residues" evidence="1">
    <location>
        <begin position="86"/>
        <end position="99"/>
    </location>
</feature>
<evidence type="ECO:0000313" key="4">
    <source>
        <dbReference type="Proteomes" id="UP001295423"/>
    </source>
</evidence>
<feature type="compositionally biased region" description="Polar residues" evidence="1">
    <location>
        <begin position="55"/>
        <end position="64"/>
    </location>
</feature>
<dbReference type="Gene3D" id="1.20.58.2190">
    <property type="match status" value="1"/>
</dbReference>
<reference evidence="3" key="1">
    <citation type="submission" date="2023-08" db="EMBL/GenBank/DDBJ databases">
        <authorList>
            <person name="Audoor S."/>
            <person name="Bilcke G."/>
        </authorList>
    </citation>
    <scope>NUCLEOTIDE SEQUENCE</scope>
</reference>
<accession>A0AAD2FF64</accession>
<dbReference type="InterPro" id="IPR009060">
    <property type="entry name" value="UBA-like_sf"/>
</dbReference>
<dbReference type="InterPro" id="IPR036339">
    <property type="entry name" value="PUB-like_dom_sf"/>
</dbReference>
<feature type="compositionally biased region" description="Basic and acidic residues" evidence="1">
    <location>
        <begin position="160"/>
        <end position="173"/>
    </location>
</feature>
<gene>
    <name evidence="3" type="ORF">CYCCA115_LOCUS374</name>
</gene>
<dbReference type="SMART" id="SM00165">
    <property type="entry name" value="UBA"/>
    <property type="match status" value="1"/>
</dbReference>
<dbReference type="Gene3D" id="1.10.8.10">
    <property type="entry name" value="DNA helicase RuvA subunit, C-terminal domain"/>
    <property type="match status" value="1"/>
</dbReference>
<dbReference type="InterPro" id="IPR015940">
    <property type="entry name" value="UBA"/>
</dbReference>
<feature type="compositionally biased region" description="Low complexity" evidence="1">
    <location>
        <begin position="114"/>
        <end position="150"/>
    </location>
</feature>
<name>A0AAD2FF64_9STRA</name>
<dbReference type="Pfam" id="PF00627">
    <property type="entry name" value="UBA"/>
    <property type="match status" value="1"/>
</dbReference>
<feature type="compositionally biased region" description="Polar residues" evidence="1">
    <location>
        <begin position="397"/>
        <end position="414"/>
    </location>
</feature>
<dbReference type="SUPFAM" id="SSF143503">
    <property type="entry name" value="PUG domain-like"/>
    <property type="match status" value="1"/>
</dbReference>
<feature type="region of interest" description="Disordered" evidence="1">
    <location>
        <begin position="55"/>
        <end position="173"/>
    </location>
</feature>
<proteinExistence type="predicted"/>
<dbReference type="AlphaFoldDB" id="A0AAD2FF64"/>
<keyword evidence="4" id="KW-1185">Reference proteome</keyword>
<dbReference type="Proteomes" id="UP001295423">
    <property type="component" value="Unassembled WGS sequence"/>
</dbReference>